<keyword evidence="3" id="KW-0677">Repeat</keyword>
<feature type="compositionally biased region" description="Polar residues" evidence="6">
    <location>
        <begin position="51"/>
        <end position="64"/>
    </location>
</feature>
<dbReference type="InterPro" id="IPR001715">
    <property type="entry name" value="CH_dom"/>
</dbReference>
<dbReference type="CDD" id="cd21223">
    <property type="entry name" value="CH_ASPM_rpt1"/>
    <property type="match status" value="1"/>
</dbReference>
<comment type="caution">
    <text evidence="8">The sequence shown here is derived from an EMBL/GenBank/DDBJ whole genome shotgun (WGS) entry which is preliminary data.</text>
</comment>
<dbReference type="InterPro" id="IPR000048">
    <property type="entry name" value="IQ_motif_EF-hand-BS"/>
</dbReference>
<dbReference type="InterPro" id="IPR016024">
    <property type="entry name" value="ARM-type_fold"/>
</dbReference>
<dbReference type="PANTHER" id="PTHR22706">
    <property type="entry name" value="ASSEMBLY FACTOR FOR SPINDLE MICROTUBULES"/>
    <property type="match status" value="1"/>
</dbReference>
<dbReference type="Gene3D" id="1.10.418.10">
    <property type="entry name" value="Calponin-like domain"/>
    <property type="match status" value="1"/>
</dbReference>
<sequence length="1590" mass="180961">MDEESRRPCPSPSPNVCCSSSSSFLKDISNFKTPKQSSKNPSFHSPFPQFFTASKQTPRSSASTFRHRPSLAPSSSKSKAARRLKAFEMEQSQSSRKAQIKKEKSLKSLAKSLTVWLNFLFENPESCGCDVSRLVGVDQSRSVLANGKRDSWPGGGVGINGAWRSPKRQRDSMWQGDAGGDSDAGMFPSLMFSSLQLSLKEVCSFDDLKQRMRVYLSLGTCKEIFKVMTQVAKNIDEGRLKMKAHCPIVTDVGMKEKAIKILMCYNPIWLRIGLYIIFGGDSLLPNEDVNSDEEITLLKMIIEKQFFSHVGLAKAYAYNKLVEGLYRPGYFETMGNVILKRFLLLVLILDRAKSQSCLPIKYGIDGVDGGSPLLFSQRSNIKSSRQIIHDFLSSDIMHGEGNLLAHLVIVGYKVSYEQCCLTEYDFRVTDLFDDLQDGVRLCRTIQLLLHDSSILVKMVVPSDTHKKNLANCGIALQYLKQAGVSLYDDDGMVIVGEDVANGDKELTLSLLWNIFVHLQLPLLINKTLLFEEISKIRGADVDISKNDISSPLEMLLKWIQVQVVHPFPDICQGNGTCSQLSYLSRVKWGSIENNTVWEVIRKLKYQQVYQQWLRNVSFLLTDYQYEAKLVFDNPFNSQDNACCLFLNSSETRLTPAVCESYDFKIENFASLVDGKAMWCLLDYYFRKELHCSRSYNDPNERNGEKSIISATDCTDAAHNFILSQKLTTLLGNFPEVLQTSDILEHNGACNDRSVVILLVFLSSQLVVKRNTDQLNFHKLLGCTCQIPEGKRSSMGHLFMSYKAVENQEETGGQNAEDTVQKFKAIQAWWQNMVEQNHKCYVKPVASTSECFSADKCCTDIQRGNAAKLIQCCFRRSIEHRKYLKIKRAVSFLQTVIRAWLTVKQKSVVYKFSPIIVQKYSSGRLKQLETFGRYIIFMVDRHGFVKLKSSTLLIQKAVRRWISRKHQGRNMLTQDPSSPDPVKAASFDRRCTYEWTSRPKYTCTLSQMEKSSFIFQEKEMNDLRIKAAVKIQLAWRNFSVCNSHRNEYTAATQIQCCFRGWLLRRSFVQKKQAVINIQSHFRGWLLRKSFVKKKQTVRKIQGAFRGWLLRNLVKKQQAAIKLQSAFRGWSLRRSFVKKQQAAIKIQSDFRGLKCQRNFQIYKIATKSAIIMQSHLRGWIARKAVCRLRHQIVVIQVQSLPWLVDKEGPFAPKKSCDKDSKCFSMCKMLESISMLQVNAGTSGLRSASPNGCTLQASRGCFPSFQLKMLLSSVLKLQRWWRGVLLLKSRTKSAIIIQSYIRGWIARREATRERHRVVVIQSYWKGYLARKESRGQLVDLRLRVQKSATSVDDGMRIINRLLAALSDLLSMKSVSGILHTCATLEAISSKISKGKCPGSLVFLDALFFWLGIMKMFWIPPPHPHPPLLVTCLASTVCYMATAHSQICCEKLVAAGAINTLLKLIRSVSRSIPDQEVLKHALSTLRNLSRYPHLAEVLIDTRGSVETILWEFLRNKEEGYFLASELLKKICSNQKGVEALRNLPALLKRLHNLTEDLSRKANNEKRNIRGQAGRENTERRLKEAMELLKLTKKG</sequence>
<dbReference type="SMART" id="SM00185">
    <property type="entry name" value="ARM"/>
    <property type="match status" value="1"/>
</dbReference>
<dbReference type="Gene3D" id="1.20.5.190">
    <property type="match status" value="5"/>
</dbReference>
<protein>
    <submittedName>
        <fullName evidence="8">Abnormal spindle-like microcephaly-associated protein-like</fullName>
    </submittedName>
</protein>
<dbReference type="CDD" id="cd23767">
    <property type="entry name" value="IQCD"/>
    <property type="match status" value="1"/>
</dbReference>
<dbReference type="InterPro" id="IPR036872">
    <property type="entry name" value="CH_dom_sf"/>
</dbReference>
<feature type="region of interest" description="Disordered" evidence="6">
    <location>
        <begin position="155"/>
        <end position="178"/>
    </location>
</feature>
<dbReference type="PROSITE" id="PS50021">
    <property type="entry name" value="CH"/>
    <property type="match status" value="1"/>
</dbReference>
<keyword evidence="2" id="KW-0963">Cytoplasm</keyword>
<gene>
    <name evidence="8" type="primary">ASPM_0</name>
    <name evidence="8" type="ORF">CK203_014725</name>
</gene>
<dbReference type="GO" id="GO:0005737">
    <property type="term" value="C:cytoplasm"/>
    <property type="evidence" value="ECO:0007669"/>
    <property type="project" value="UniProtKB-SubCell"/>
</dbReference>
<feature type="region of interest" description="Disordered" evidence="6">
    <location>
        <begin position="29"/>
        <end position="82"/>
    </location>
</feature>
<feature type="repeat" description="ARM" evidence="5">
    <location>
        <begin position="1452"/>
        <end position="1499"/>
    </location>
</feature>
<evidence type="ECO:0000313" key="8">
    <source>
        <dbReference type="EMBL" id="RVX08044.1"/>
    </source>
</evidence>
<proteinExistence type="predicted"/>
<dbReference type="Pfam" id="PF00612">
    <property type="entry name" value="IQ"/>
    <property type="match status" value="8"/>
</dbReference>
<feature type="domain" description="Calponin-homology (CH)" evidence="7">
    <location>
        <begin position="397"/>
        <end position="519"/>
    </location>
</feature>
<name>A0A438JGF6_VITVI</name>
<dbReference type="InterPro" id="IPR051185">
    <property type="entry name" value="ASPM"/>
</dbReference>
<dbReference type="InterPro" id="IPR011989">
    <property type="entry name" value="ARM-like"/>
</dbReference>
<feature type="region of interest" description="Disordered" evidence="6">
    <location>
        <begin position="1"/>
        <end position="20"/>
    </location>
</feature>
<reference evidence="8 9" key="1">
    <citation type="journal article" date="2018" name="PLoS Genet.">
        <title>Population sequencing reveals clonal diversity and ancestral inbreeding in the grapevine cultivar Chardonnay.</title>
        <authorList>
            <person name="Roach M.J."/>
            <person name="Johnson D.L."/>
            <person name="Bohlmann J."/>
            <person name="van Vuuren H.J."/>
            <person name="Jones S.J."/>
            <person name="Pretorius I.S."/>
            <person name="Schmidt S.A."/>
            <person name="Borneman A.R."/>
        </authorList>
    </citation>
    <scope>NUCLEOTIDE SEQUENCE [LARGE SCALE GENOMIC DNA]</scope>
    <source>
        <strain evidence="9">cv. Chardonnay</strain>
        <tissue evidence="8">Leaf</tissue>
    </source>
</reference>
<dbReference type="Proteomes" id="UP000288805">
    <property type="component" value="Unassembled WGS sequence"/>
</dbReference>
<evidence type="ECO:0000256" key="4">
    <source>
        <dbReference type="ARBA" id="ARBA00022860"/>
    </source>
</evidence>
<accession>A0A438JGF6</accession>
<evidence type="ECO:0000256" key="5">
    <source>
        <dbReference type="PROSITE-ProRule" id="PRU00259"/>
    </source>
</evidence>
<feature type="compositionally biased region" description="Polar residues" evidence="6">
    <location>
        <begin position="30"/>
        <end position="43"/>
    </location>
</feature>
<dbReference type="SUPFAM" id="SSF47576">
    <property type="entry name" value="Calponin-homology domain, CH-domain"/>
    <property type="match status" value="1"/>
</dbReference>
<evidence type="ECO:0000256" key="1">
    <source>
        <dbReference type="ARBA" id="ARBA00004496"/>
    </source>
</evidence>
<dbReference type="PANTHER" id="PTHR22706:SF1">
    <property type="entry name" value="ASSEMBLY FACTOR FOR SPINDLE MICROTUBULES"/>
    <property type="match status" value="1"/>
</dbReference>
<dbReference type="InterPro" id="IPR027417">
    <property type="entry name" value="P-loop_NTPase"/>
</dbReference>
<evidence type="ECO:0000259" key="7">
    <source>
        <dbReference type="PROSITE" id="PS50021"/>
    </source>
</evidence>
<evidence type="ECO:0000313" key="9">
    <source>
        <dbReference type="Proteomes" id="UP000288805"/>
    </source>
</evidence>
<dbReference type="SUPFAM" id="SSF48371">
    <property type="entry name" value="ARM repeat"/>
    <property type="match status" value="1"/>
</dbReference>
<keyword evidence="4" id="KW-0112">Calmodulin-binding</keyword>
<dbReference type="InterPro" id="IPR000225">
    <property type="entry name" value="Armadillo"/>
</dbReference>
<dbReference type="PROSITE" id="PS50096">
    <property type="entry name" value="IQ"/>
    <property type="match status" value="8"/>
</dbReference>
<dbReference type="Gene3D" id="1.25.10.10">
    <property type="entry name" value="Leucine-rich Repeat Variant"/>
    <property type="match status" value="1"/>
</dbReference>
<dbReference type="Pfam" id="PF00307">
    <property type="entry name" value="CH"/>
    <property type="match status" value="1"/>
</dbReference>
<evidence type="ECO:0000256" key="6">
    <source>
        <dbReference type="SAM" id="MobiDB-lite"/>
    </source>
</evidence>
<dbReference type="SUPFAM" id="SSF52540">
    <property type="entry name" value="P-loop containing nucleoside triphosphate hydrolases"/>
    <property type="match status" value="3"/>
</dbReference>
<dbReference type="SMART" id="SM00015">
    <property type="entry name" value="IQ"/>
    <property type="match status" value="12"/>
</dbReference>
<organism evidence="8 9">
    <name type="scientific">Vitis vinifera</name>
    <name type="common">Grape</name>
    <dbReference type="NCBI Taxonomy" id="29760"/>
    <lineage>
        <taxon>Eukaryota</taxon>
        <taxon>Viridiplantae</taxon>
        <taxon>Streptophyta</taxon>
        <taxon>Embryophyta</taxon>
        <taxon>Tracheophyta</taxon>
        <taxon>Spermatophyta</taxon>
        <taxon>Magnoliopsida</taxon>
        <taxon>eudicotyledons</taxon>
        <taxon>Gunneridae</taxon>
        <taxon>Pentapetalae</taxon>
        <taxon>rosids</taxon>
        <taxon>Vitales</taxon>
        <taxon>Vitaceae</taxon>
        <taxon>Viteae</taxon>
        <taxon>Vitis</taxon>
    </lineage>
</organism>
<evidence type="ECO:0000256" key="3">
    <source>
        <dbReference type="ARBA" id="ARBA00022737"/>
    </source>
</evidence>
<comment type="subcellular location">
    <subcellularLocation>
        <location evidence="1">Cytoplasm</location>
    </subcellularLocation>
</comment>
<dbReference type="GO" id="GO:0005516">
    <property type="term" value="F:calmodulin binding"/>
    <property type="evidence" value="ECO:0007669"/>
    <property type="project" value="UniProtKB-KW"/>
</dbReference>
<evidence type="ECO:0000256" key="2">
    <source>
        <dbReference type="ARBA" id="ARBA00022490"/>
    </source>
</evidence>
<dbReference type="EMBL" id="QGNW01000043">
    <property type="protein sequence ID" value="RVX08044.1"/>
    <property type="molecule type" value="Genomic_DNA"/>
</dbReference>
<dbReference type="PROSITE" id="PS50176">
    <property type="entry name" value="ARM_REPEAT"/>
    <property type="match status" value="1"/>
</dbReference>